<evidence type="ECO:0000313" key="3">
    <source>
        <dbReference type="EMBL" id="KAK1754023.1"/>
    </source>
</evidence>
<sequence length="653" mass="71018">MSSDKKAPDSTMRYPQGDLAILSAEIYTPGVPFPATRSGPRKTPASARPQDDEPRKRARIQEVTENPAQEEEKKRARGRPRLDVKDETAADRRRTQIRLAQRAYRNRKENAIQTLEKRVQELKDANEEMSNVFLQLHDYAVSSGALEANPEFGRQLRLTTEKFLSLARKASEDGNAEDTGAESPKGGSSQPEGTKSSSPERMERDVGKEKSNKTQQILWGGFTVTHEPVTDADLISDFSSNFLPPPTTTGLDFEIITQPTPENASFPFGTAPEFELNTFSAPTLYPSIPLPQTYTSQEATFGRRLQRFANERALILISMPNPPRDRFQRVFGFCLLLETRDAIHRRLQRTVGKTMQENLSNWQYPFYNIGGAGTHFDANQLGMQRVGNQGTLDVLKPQTSAGFGTGPFTSEVADFQASALDKDMRIDMQGFRGDFFDCDEVEVYLRQRGVTIPPGADYVTVEVDPAGLGANSITATTLSSKTDSNTNNNNSGNNQNQNSSNNYFTSNSNTNTGTATTSHSHSPPTSSTETGAASSRTTSSTQQPSSTSTSWPSIGGISSLVDPLLGGVFTSAAGSSGGGSYGTSADHTSFGTDSPSTFAAAPSSTALRPTVMLDVNMLITKMTERATCLGRTPGFRQPDINSAFWKAARVLSG</sequence>
<dbReference type="AlphaFoldDB" id="A0AAJ0BBJ3"/>
<dbReference type="PANTHER" id="PTHR40618:SF1">
    <property type="entry name" value="B-ZIP TRANSCRIPTION FACTOR (EUROFUNG)"/>
    <property type="match status" value="1"/>
</dbReference>
<dbReference type="Proteomes" id="UP001239445">
    <property type="component" value="Unassembled WGS sequence"/>
</dbReference>
<organism evidence="3 4">
    <name type="scientific">Echria macrotheca</name>
    <dbReference type="NCBI Taxonomy" id="438768"/>
    <lineage>
        <taxon>Eukaryota</taxon>
        <taxon>Fungi</taxon>
        <taxon>Dikarya</taxon>
        <taxon>Ascomycota</taxon>
        <taxon>Pezizomycotina</taxon>
        <taxon>Sordariomycetes</taxon>
        <taxon>Sordariomycetidae</taxon>
        <taxon>Sordariales</taxon>
        <taxon>Schizotheciaceae</taxon>
        <taxon>Echria</taxon>
    </lineage>
</organism>
<dbReference type="InterPro" id="IPR046347">
    <property type="entry name" value="bZIP_sf"/>
</dbReference>
<feature type="region of interest" description="Disordered" evidence="2">
    <location>
        <begin position="478"/>
        <end position="554"/>
    </location>
</feature>
<evidence type="ECO:0000313" key="4">
    <source>
        <dbReference type="Proteomes" id="UP001239445"/>
    </source>
</evidence>
<accession>A0AAJ0BBJ3</accession>
<evidence type="ECO:0000256" key="2">
    <source>
        <dbReference type="SAM" id="MobiDB-lite"/>
    </source>
</evidence>
<dbReference type="Gene3D" id="1.20.5.170">
    <property type="match status" value="1"/>
</dbReference>
<feature type="compositionally biased region" description="Basic and acidic residues" evidence="2">
    <location>
        <begin position="49"/>
        <end position="62"/>
    </location>
</feature>
<name>A0AAJ0BBJ3_9PEZI</name>
<dbReference type="EMBL" id="MU839836">
    <property type="protein sequence ID" value="KAK1754023.1"/>
    <property type="molecule type" value="Genomic_DNA"/>
</dbReference>
<reference evidence="3" key="1">
    <citation type="submission" date="2023-06" db="EMBL/GenBank/DDBJ databases">
        <title>Genome-scale phylogeny and comparative genomics of the fungal order Sordariales.</title>
        <authorList>
            <consortium name="Lawrence Berkeley National Laboratory"/>
            <person name="Hensen N."/>
            <person name="Bonometti L."/>
            <person name="Westerberg I."/>
            <person name="Brannstrom I.O."/>
            <person name="Guillou S."/>
            <person name="Cros-Aarteil S."/>
            <person name="Calhoun S."/>
            <person name="Haridas S."/>
            <person name="Kuo A."/>
            <person name="Mondo S."/>
            <person name="Pangilinan J."/>
            <person name="Riley R."/>
            <person name="Labutti K."/>
            <person name="Andreopoulos B."/>
            <person name="Lipzen A."/>
            <person name="Chen C."/>
            <person name="Yanf M."/>
            <person name="Daum C."/>
            <person name="Ng V."/>
            <person name="Clum A."/>
            <person name="Steindorff A."/>
            <person name="Ohm R."/>
            <person name="Martin F."/>
            <person name="Silar P."/>
            <person name="Natvig D."/>
            <person name="Lalanne C."/>
            <person name="Gautier V."/>
            <person name="Ament-Velasquez S.L."/>
            <person name="Kruys A."/>
            <person name="Hutchinson M.I."/>
            <person name="Powell A.J."/>
            <person name="Barry K."/>
            <person name="Miller A.N."/>
            <person name="Grigoriev I.V."/>
            <person name="Debuchy R."/>
            <person name="Gladieux P."/>
            <person name="Thoren M.H."/>
            <person name="Johannesson H."/>
        </authorList>
    </citation>
    <scope>NUCLEOTIDE SEQUENCE</scope>
    <source>
        <strain evidence="3">PSN4</strain>
    </source>
</reference>
<dbReference type="PANTHER" id="PTHR40618">
    <property type="entry name" value="B-ZIP TRANSCRIPTION FACTOR (EUROFUNG)-RELATED"/>
    <property type="match status" value="1"/>
</dbReference>
<feature type="region of interest" description="Disordered" evidence="2">
    <location>
        <begin position="169"/>
        <end position="214"/>
    </location>
</feature>
<protein>
    <recommendedName>
        <fullName evidence="5">BZIP domain-containing protein</fullName>
    </recommendedName>
</protein>
<keyword evidence="4" id="KW-1185">Reference proteome</keyword>
<feature type="compositionally biased region" description="Polar residues" evidence="2">
    <location>
        <begin position="186"/>
        <end position="197"/>
    </location>
</feature>
<evidence type="ECO:0000256" key="1">
    <source>
        <dbReference type="SAM" id="Coils"/>
    </source>
</evidence>
<feature type="coiled-coil region" evidence="1">
    <location>
        <begin position="105"/>
        <end position="132"/>
    </location>
</feature>
<feature type="compositionally biased region" description="Basic and acidic residues" evidence="2">
    <location>
        <begin position="198"/>
        <end position="212"/>
    </location>
</feature>
<feature type="region of interest" description="Disordered" evidence="2">
    <location>
        <begin position="29"/>
        <end position="95"/>
    </location>
</feature>
<dbReference type="SUPFAM" id="SSF57959">
    <property type="entry name" value="Leucine zipper domain"/>
    <property type="match status" value="1"/>
</dbReference>
<comment type="caution">
    <text evidence="3">The sequence shown here is derived from an EMBL/GenBank/DDBJ whole genome shotgun (WGS) entry which is preliminary data.</text>
</comment>
<gene>
    <name evidence="3" type="ORF">QBC47DRAFT_33387</name>
</gene>
<dbReference type="GO" id="GO:0003700">
    <property type="term" value="F:DNA-binding transcription factor activity"/>
    <property type="evidence" value="ECO:0007669"/>
    <property type="project" value="InterPro"/>
</dbReference>
<dbReference type="CDD" id="cd14688">
    <property type="entry name" value="bZIP_YAP"/>
    <property type="match status" value="1"/>
</dbReference>
<evidence type="ECO:0008006" key="5">
    <source>
        <dbReference type="Google" id="ProtNLM"/>
    </source>
</evidence>
<feature type="compositionally biased region" description="Basic and acidic residues" evidence="2">
    <location>
        <begin position="70"/>
        <end position="94"/>
    </location>
</feature>
<proteinExistence type="predicted"/>
<keyword evidence="1" id="KW-0175">Coiled coil</keyword>